<organism evidence="1 2">
    <name type="scientific">Peribacillus simplex</name>
    <dbReference type="NCBI Taxonomy" id="1478"/>
    <lineage>
        <taxon>Bacteria</taxon>
        <taxon>Bacillati</taxon>
        <taxon>Bacillota</taxon>
        <taxon>Bacilli</taxon>
        <taxon>Bacillales</taxon>
        <taxon>Bacillaceae</taxon>
        <taxon>Peribacillus</taxon>
    </lineage>
</organism>
<dbReference type="SUPFAM" id="SSF109854">
    <property type="entry name" value="DinB/YfiT-like putative metalloenzymes"/>
    <property type="match status" value="1"/>
</dbReference>
<accession>A0A9X8RB67</accession>
<dbReference type="Proteomes" id="UP000185829">
    <property type="component" value="Unassembled WGS sequence"/>
</dbReference>
<evidence type="ECO:0000313" key="1">
    <source>
        <dbReference type="EMBL" id="SIR71901.1"/>
    </source>
</evidence>
<reference evidence="1 2" key="1">
    <citation type="submission" date="2017-01" db="EMBL/GenBank/DDBJ databases">
        <authorList>
            <person name="Varghese N."/>
            <person name="Submissions S."/>
        </authorList>
    </citation>
    <scope>NUCLEOTIDE SEQUENCE [LARGE SCALE GENOMIC DNA]</scope>
    <source>
        <strain evidence="1 2">RUG2-6</strain>
    </source>
</reference>
<dbReference type="InterPro" id="IPR034660">
    <property type="entry name" value="DinB/YfiT-like"/>
</dbReference>
<gene>
    <name evidence="1" type="ORF">SAMN05878482_105177</name>
</gene>
<dbReference type="RefSeq" id="WP_076369299.1">
    <property type="nucleotide sequence ID" value="NZ_FTMX01000005.1"/>
</dbReference>
<evidence type="ECO:0000313" key="2">
    <source>
        <dbReference type="Proteomes" id="UP000185829"/>
    </source>
</evidence>
<dbReference type="AlphaFoldDB" id="A0A9X8RB67"/>
<dbReference type="EMBL" id="FTMX01000005">
    <property type="protein sequence ID" value="SIR71901.1"/>
    <property type="molecule type" value="Genomic_DNA"/>
</dbReference>
<protein>
    <recommendedName>
        <fullName evidence="3">DinB family protein</fullName>
    </recommendedName>
</protein>
<evidence type="ECO:0008006" key="3">
    <source>
        <dbReference type="Google" id="ProtNLM"/>
    </source>
</evidence>
<proteinExistence type="predicted"/>
<sequence length="155" mass="17392">MSETLTSSIKTLLKETFEGPGNDGSYYTESRPNTGIFGTLDGLTAEDASRSINGSTIAAHSDHIRYYLWVIRTMISGADFEKDWDASWTIATVDEVKWGEIREGLHNEYESLFEEIDTIDLGKWLTNVNATIAHSAYHLGALRQMLKNLEISKID</sequence>
<comment type="caution">
    <text evidence="1">The sequence shown here is derived from an EMBL/GenBank/DDBJ whole genome shotgun (WGS) entry which is preliminary data.</text>
</comment>
<name>A0A9X8RB67_9BACI</name>